<evidence type="ECO:0000256" key="2">
    <source>
        <dbReference type="SAM" id="Phobius"/>
    </source>
</evidence>
<evidence type="ECO:0000313" key="5">
    <source>
        <dbReference type="Proteomes" id="UP001500683"/>
    </source>
</evidence>
<dbReference type="Pfam" id="PF08666">
    <property type="entry name" value="SAF"/>
    <property type="match status" value="1"/>
</dbReference>
<gene>
    <name evidence="4" type="ORF">GCM10022214_78260</name>
</gene>
<evidence type="ECO:0000256" key="1">
    <source>
        <dbReference type="SAM" id="MobiDB-lite"/>
    </source>
</evidence>
<keyword evidence="2" id="KW-0472">Membrane</keyword>
<feature type="transmembrane region" description="Helical" evidence="2">
    <location>
        <begin position="53"/>
        <end position="72"/>
    </location>
</feature>
<proteinExistence type="predicted"/>
<feature type="region of interest" description="Disordered" evidence="1">
    <location>
        <begin position="1"/>
        <end position="46"/>
    </location>
</feature>
<comment type="caution">
    <text evidence="4">The sequence shown here is derived from an EMBL/GenBank/DDBJ whole genome shotgun (WGS) entry which is preliminary data.</text>
</comment>
<organism evidence="4 5">
    <name type="scientific">Actinomadura miaoliensis</name>
    <dbReference type="NCBI Taxonomy" id="430685"/>
    <lineage>
        <taxon>Bacteria</taxon>
        <taxon>Bacillati</taxon>
        <taxon>Actinomycetota</taxon>
        <taxon>Actinomycetes</taxon>
        <taxon>Streptosporangiales</taxon>
        <taxon>Thermomonosporaceae</taxon>
        <taxon>Actinomadura</taxon>
    </lineage>
</organism>
<evidence type="ECO:0000313" key="4">
    <source>
        <dbReference type="EMBL" id="GAA4101047.1"/>
    </source>
</evidence>
<sequence>MSREPGNAFRHKHGGQRSAGGLPIGTVPRSPDGQQPPGAGGLPPLPRQRRRRMFLLAMVLVGAGAALTGYLFTGMSERTSVVVVARDVPVGQQITNADVATTMVAADGRVATVPGRQLRDVVGRLAAVDLRRGTLLAPSQLTTALSPRQGQQVVPVAVRVSQLPARGLQPGDQVLVVATPGSGGQGDAASGNQAAPLTQDTPATVDLVSAPDADGAVRVDLVVDARVGPAIARQASTGRIGFVLTWRGVR</sequence>
<evidence type="ECO:0000259" key="3">
    <source>
        <dbReference type="SMART" id="SM00858"/>
    </source>
</evidence>
<feature type="domain" description="SAF" evidence="3">
    <location>
        <begin position="79"/>
        <end position="142"/>
    </location>
</feature>
<dbReference type="SMART" id="SM00858">
    <property type="entry name" value="SAF"/>
    <property type="match status" value="1"/>
</dbReference>
<dbReference type="Proteomes" id="UP001500683">
    <property type="component" value="Unassembled WGS sequence"/>
</dbReference>
<accession>A0ABP7X076</accession>
<name>A0ABP7X076_9ACTN</name>
<reference evidence="5" key="1">
    <citation type="journal article" date="2019" name="Int. J. Syst. Evol. Microbiol.">
        <title>The Global Catalogue of Microorganisms (GCM) 10K type strain sequencing project: providing services to taxonomists for standard genome sequencing and annotation.</title>
        <authorList>
            <consortium name="The Broad Institute Genomics Platform"/>
            <consortium name="The Broad Institute Genome Sequencing Center for Infectious Disease"/>
            <person name="Wu L."/>
            <person name="Ma J."/>
        </authorList>
    </citation>
    <scope>NUCLEOTIDE SEQUENCE [LARGE SCALE GENOMIC DNA]</scope>
    <source>
        <strain evidence="5">JCM 16702</strain>
    </source>
</reference>
<protein>
    <recommendedName>
        <fullName evidence="3">SAF domain-containing protein</fullName>
    </recommendedName>
</protein>
<keyword evidence="5" id="KW-1185">Reference proteome</keyword>
<dbReference type="EMBL" id="BAAAZG010000061">
    <property type="protein sequence ID" value="GAA4101047.1"/>
    <property type="molecule type" value="Genomic_DNA"/>
</dbReference>
<keyword evidence="2" id="KW-0812">Transmembrane</keyword>
<keyword evidence="2" id="KW-1133">Transmembrane helix</keyword>
<dbReference type="InterPro" id="IPR013974">
    <property type="entry name" value="SAF"/>
</dbReference>